<evidence type="ECO:0000313" key="6">
    <source>
        <dbReference type="Proteomes" id="UP000813385"/>
    </source>
</evidence>
<evidence type="ECO:0000256" key="3">
    <source>
        <dbReference type="SAM" id="MobiDB-lite"/>
    </source>
</evidence>
<feature type="transmembrane region" description="Helical" evidence="4">
    <location>
        <begin position="132"/>
        <end position="152"/>
    </location>
</feature>
<proteinExistence type="inferred from homology"/>
<feature type="transmembrane region" description="Helical" evidence="4">
    <location>
        <begin position="358"/>
        <end position="378"/>
    </location>
</feature>
<accession>A0A8K0TQG1</accession>
<dbReference type="InterPro" id="IPR011701">
    <property type="entry name" value="MFS"/>
</dbReference>
<feature type="transmembrane region" description="Helical" evidence="4">
    <location>
        <begin position="159"/>
        <end position="178"/>
    </location>
</feature>
<feature type="transmembrane region" description="Helical" evidence="4">
    <location>
        <begin position="292"/>
        <end position="312"/>
    </location>
</feature>
<feature type="transmembrane region" description="Helical" evidence="4">
    <location>
        <begin position="219"/>
        <end position="239"/>
    </location>
</feature>
<reference evidence="5" key="1">
    <citation type="journal article" date="2021" name="Nat. Commun.">
        <title>Genetic determinants of endophytism in the Arabidopsis root mycobiome.</title>
        <authorList>
            <person name="Mesny F."/>
            <person name="Miyauchi S."/>
            <person name="Thiergart T."/>
            <person name="Pickel B."/>
            <person name="Atanasova L."/>
            <person name="Karlsson M."/>
            <person name="Huettel B."/>
            <person name="Barry K.W."/>
            <person name="Haridas S."/>
            <person name="Chen C."/>
            <person name="Bauer D."/>
            <person name="Andreopoulos W."/>
            <person name="Pangilinan J."/>
            <person name="LaButti K."/>
            <person name="Riley R."/>
            <person name="Lipzen A."/>
            <person name="Clum A."/>
            <person name="Drula E."/>
            <person name="Henrissat B."/>
            <person name="Kohler A."/>
            <person name="Grigoriev I.V."/>
            <person name="Martin F.M."/>
            <person name="Hacquard S."/>
        </authorList>
    </citation>
    <scope>NUCLEOTIDE SEQUENCE</scope>
    <source>
        <strain evidence="5">MPI-CAGE-AT-0016</strain>
    </source>
</reference>
<comment type="caution">
    <text evidence="5">The sequence shown here is derived from an EMBL/GenBank/DDBJ whole genome shotgun (WGS) entry which is preliminary data.</text>
</comment>
<evidence type="ECO:0000256" key="4">
    <source>
        <dbReference type="SAM" id="Phobius"/>
    </source>
</evidence>
<keyword evidence="6" id="KW-1185">Reference proteome</keyword>
<feature type="transmembrane region" description="Helical" evidence="4">
    <location>
        <begin position="251"/>
        <end position="271"/>
    </location>
</feature>
<name>A0A8K0TQG1_9PEZI</name>
<evidence type="ECO:0000256" key="1">
    <source>
        <dbReference type="ARBA" id="ARBA00004141"/>
    </source>
</evidence>
<dbReference type="SUPFAM" id="SSF103473">
    <property type="entry name" value="MFS general substrate transporter"/>
    <property type="match status" value="1"/>
</dbReference>
<feature type="transmembrane region" description="Helical" evidence="4">
    <location>
        <begin position="384"/>
        <end position="406"/>
    </location>
</feature>
<keyword evidence="4" id="KW-0812">Transmembrane</keyword>
<dbReference type="AlphaFoldDB" id="A0A8K0TQG1"/>
<dbReference type="Pfam" id="PF07690">
    <property type="entry name" value="MFS_1"/>
    <property type="match status" value="1"/>
</dbReference>
<dbReference type="InterPro" id="IPR036259">
    <property type="entry name" value="MFS_trans_sf"/>
</dbReference>
<evidence type="ECO:0000256" key="2">
    <source>
        <dbReference type="ARBA" id="ARBA00006727"/>
    </source>
</evidence>
<dbReference type="GO" id="GO:0016020">
    <property type="term" value="C:membrane"/>
    <property type="evidence" value="ECO:0007669"/>
    <property type="project" value="UniProtKB-SubCell"/>
</dbReference>
<feature type="region of interest" description="Disordered" evidence="3">
    <location>
        <begin position="1"/>
        <end position="67"/>
    </location>
</feature>
<dbReference type="EMBL" id="JAGPXD010000001">
    <property type="protein sequence ID" value="KAH7376599.1"/>
    <property type="molecule type" value="Genomic_DNA"/>
</dbReference>
<feature type="transmembrane region" description="Helical" evidence="4">
    <location>
        <begin position="324"/>
        <end position="346"/>
    </location>
</feature>
<dbReference type="Proteomes" id="UP000813385">
    <property type="component" value="Unassembled WGS sequence"/>
</dbReference>
<feature type="transmembrane region" description="Helical" evidence="4">
    <location>
        <begin position="92"/>
        <end position="112"/>
    </location>
</feature>
<dbReference type="PANTHER" id="PTHR11360:SF130">
    <property type="entry name" value="MAJOR FACILITATOR SUPERFAMILY (MFS) PROFILE DOMAIN-CONTAINING PROTEIN-RELATED"/>
    <property type="match status" value="1"/>
</dbReference>
<feature type="transmembrane region" description="Helical" evidence="4">
    <location>
        <begin position="418"/>
        <end position="437"/>
    </location>
</feature>
<dbReference type="PANTHER" id="PTHR11360">
    <property type="entry name" value="MONOCARBOXYLATE TRANSPORTER"/>
    <property type="match status" value="1"/>
</dbReference>
<comment type="similarity">
    <text evidence="2">Belongs to the major facilitator superfamily. Monocarboxylate porter (TC 2.A.1.13) family.</text>
</comment>
<keyword evidence="4" id="KW-0472">Membrane</keyword>
<feature type="transmembrane region" description="Helical" evidence="4">
    <location>
        <begin position="449"/>
        <end position="470"/>
    </location>
</feature>
<feature type="transmembrane region" description="Helical" evidence="4">
    <location>
        <begin position="184"/>
        <end position="210"/>
    </location>
</feature>
<comment type="subcellular location">
    <subcellularLocation>
        <location evidence="1">Membrane</location>
        <topology evidence="1">Multi-pass membrane protein</topology>
    </subcellularLocation>
</comment>
<feature type="compositionally biased region" description="Basic and acidic residues" evidence="3">
    <location>
        <begin position="44"/>
        <end position="64"/>
    </location>
</feature>
<keyword evidence="4" id="KW-1133">Transmembrane helix</keyword>
<dbReference type="CDD" id="cd17352">
    <property type="entry name" value="MFS_MCT_SLC16"/>
    <property type="match status" value="1"/>
</dbReference>
<dbReference type="InterPro" id="IPR050327">
    <property type="entry name" value="Proton-linked_MCT"/>
</dbReference>
<protein>
    <submittedName>
        <fullName evidence="5">Riboflavin transporter MCH5</fullName>
    </submittedName>
</protein>
<organism evidence="5 6">
    <name type="scientific">Plectosphaerella cucumerina</name>
    <dbReference type="NCBI Taxonomy" id="40658"/>
    <lineage>
        <taxon>Eukaryota</taxon>
        <taxon>Fungi</taxon>
        <taxon>Dikarya</taxon>
        <taxon>Ascomycota</taxon>
        <taxon>Pezizomycotina</taxon>
        <taxon>Sordariomycetes</taxon>
        <taxon>Hypocreomycetidae</taxon>
        <taxon>Glomerellales</taxon>
        <taxon>Plectosphaerellaceae</taxon>
        <taxon>Plectosphaerella</taxon>
    </lineage>
</organism>
<feature type="compositionally biased region" description="Basic and acidic residues" evidence="3">
    <location>
        <begin position="11"/>
        <end position="23"/>
    </location>
</feature>
<evidence type="ECO:0000313" key="5">
    <source>
        <dbReference type="EMBL" id="KAH7376599.1"/>
    </source>
</evidence>
<dbReference type="GO" id="GO:0022857">
    <property type="term" value="F:transmembrane transporter activity"/>
    <property type="evidence" value="ECO:0007669"/>
    <property type="project" value="InterPro"/>
</dbReference>
<dbReference type="OrthoDB" id="5212574at2759"/>
<sequence length="486" mass="52632">MSRPGCGGQTREVDVEKCERPLAEDDLVIDGMTGGDSSNSGSDDDARSRKEAGNTDNTSRREPETASIANRVMSRITTRSSMPPPPPPDGGFTAWMVVFAGHLVIMCTWGVINSFGAFQTYYTTTLNRPPSDISWIGSFEIFLLFFIGTFTGRLTDAGFFRPVMIAGVALVALGIFATSACTQYWQLFLAQGVCLGLGNGCLFCPTMAVLSTYWQKKRALAMGIAACGSATGGLIFPSMVRELLPRIGFAWTVRAIGFIQVGSLIIALCFLKTRVAPRKTGSLVDLPAFKELEYTFYAIGGFMSFWGVYFPFFFLSSYSRDIRGFAYADSLDLLLLLNGVGVVGRLVPNHFADRWGGVNMFAPMAACSALLMFCWAAISSAPGMYAWAVFYGMSAGGIQSLFPAALSGLNLDLRKQGTRMGMVFTIVSFAVLTGPPIEGVLISKMNGSYLGAQMFAGSALAMGMVFMILAREARRRRTGEGFWLKV</sequence>
<dbReference type="Gene3D" id="1.20.1250.20">
    <property type="entry name" value="MFS general substrate transporter like domains"/>
    <property type="match status" value="2"/>
</dbReference>
<gene>
    <name evidence="5" type="ORF">B0T11DRAFT_272658</name>
</gene>